<dbReference type="CDD" id="cd00229">
    <property type="entry name" value="SGNH_hydrolase"/>
    <property type="match status" value="1"/>
</dbReference>
<evidence type="ECO:0000313" key="3">
    <source>
        <dbReference type="EMBL" id="NYD48067.1"/>
    </source>
</evidence>
<accession>A0A7Y9JG99</accession>
<proteinExistence type="predicted"/>
<feature type="domain" description="SGNH hydrolase-type esterase" evidence="2">
    <location>
        <begin position="34"/>
        <end position="262"/>
    </location>
</feature>
<evidence type="ECO:0000256" key="1">
    <source>
        <dbReference type="SAM" id="SignalP"/>
    </source>
</evidence>
<dbReference type="AlphaFoldDB" id="A0A7Y9JG99"/>
<dbReference type="EMBL" id="JACCBA010000001">
    <property type="protein sequence ID" value="NYD48067.1"/>
    <property type="molecule type" value="Genomic_DNA"/>
</dbReference>
<keyword evidence="4" id="KW-1185">Reference proteome</keyword>
<dbReference type="InterPro" id="IPR036514">
    <property type="entry name" value="SGNH_hydro_sf"/>
</dbReference>
<feature type="chain" id="PRO_5039545157" evidence="1">
    <location>
        <begin position="21"/>
        <end position="286"/>
    </location>
</feature>
<dbReference type="Gene3D" id="3.40.50.1110">
    <property type="entry name" value="SGNH hydrolase"/>
    <property type="match status" value="1"/>
</dbReference>
<dbReference type="Pfam" id="PF13472">
    <property type="entry name" value="Lipase_GDSL_2"/>
    <property type="match status" value="1"/>
</dbReference>
<dbReference type="RefSeq" id="WP_246395998.1">
    <property type="nucleotide sequence ID" value="NZ_JACCBA010000001.1"/>
</dbReference>
<evidence type="ECO:0000259" key="2">
    <source>
        <dbReference type="Pfam" id="PF13472"/>
    </source>
</evidence>
<protein>
    <submittedName>
        <fullName evidence="3">Lysophospholipase L1-like esterase</fullName>
    </submittedName>
</protein>
<name>A0A7Y9JG99_9ACTN</name>
<keyword evidence="1" id="KW-0732">Signal</keyword>
<reference evidence="3 4" key="1">
    <citation type="submission" date="2020-07" db="EMBL/GenBank/DDBJ databases">
        <title>Sequencing the genomes of 1000 actinobacteria strains.</title>
        <authorList>
            <person name="Klenk H.-P."/>
        </authorList>
    </citation>
    <scope>NUCLEOTIDE SEQUENCE [LARGE SCALE GENOMIC DNA]</scope>
    <source>
        <strain evidence="3 4">DSM 40398</strain>
    </source>
</reference>
<dbReference type="Proteomes" id="UP000529783">
    <property type="component" value="Unassembled WGS sequence"/>
</dbReference>
<gene>
    <name evidence="3" type="ORF">BJY14_004050</name>
</gene>
<sequence length="286" mass="29142">MGLVRSIAVVVAAVAGMSLAGPVASASGPEYYLALGDSLSVGVQAGAGRTDQGYTDRLHTALKARSPRLELVKLGCPGETTTTMLKGGICRYAAGSQMEAAEAFLRAHAGRVRYVTLDIGANDTNGCLPGGGVDATCALRGVGSLVANLPQITARLRLAGGGEPVYAAMNYYNPGLASWVSGGKAAALASIPVVDTFNAYEHGVYLAAGFRVADVNGAFAGHDLTEVQAPPYGAVPRAVARICAWTYQCGGDDGHATAAGYEEIANAFLRVVPTMSTERTGGSATA</sequence>
<organism evidence="3 4">
    <name type="scientific">Actinomadura luteofluorescens</name>
    <dbReference type="NCBI Taxonomy" id="46163"/>
    <lineage>
        <taxon>Bacteria</taxon>
        <taxon>Bacillati</taxon>
        <taxon>Actinomycetota</taxon>
        <taxon>Actinomycetes</taxon>
        <taxon>Streptosporangiales</taxon>
        <taxon>Thermomonosporaceae</taxon>
        <taxon>Actinomadura</taxon>
    </lineage>
</organism>
<dbReference type="SUPFAM" id="SSF52266">
    <property type="entry name" value="SGNH hydrolase"/>
    <property type="match status" value="1"/>
</dbReference>
<comment type="caution">
    <text evidence="3">The sequence shown here is derived from an EMBL/GenBank/DDBJ whole genome shotgun (WGS) entry which is preliminary data.</text>
</comment>
<feature type="signal peptide" evidence="1">
    <location>
        <begin position="1"/>
        <end position="20"/>
    </location>
</feature>
<evidence type="ECO:0000313" key="4">
    <source>
        <dbReference type="Proteomes" id="UP000529783"/>
    </source>
</evidence>
<dbReference type="InterPro" id="IPR013830">
    <property type="entry name" value="SGNH_hydro"/>
</dbReference>